<comment type="caution">
    <text evidence="3">The sequence shown here is derived from an EMBL/GenBank/DDBJ whole genome shotgun (WGS) entry which is preliminary data.</text>
</comment>
<evidence type="ECO:0000313" key="4">
    <source>
        <dbReference type="Proteomes" id="UP000468650"/>
    </source>
</evidence>
<sequence>MEIIDQIGRRVNVPDDPQRIVSLVPSQSEFLADIQLGDRVVGITRFCERPRDWFYSKARVGGTKDPDLERIAALKPDLILGNFEENTKKTIHELEHRYPVWLSDVKDLSTAYAMMHDIGQMTHRQDLSQQWIANIHDQFEKHSPEKTGLRVLYLIWKDPYMAAGRDTFIHSMLEEAGFENVLSDPKSRYPKLEFEEIEALKPDLVFLSSEPYPFSEEHIAEFQNYFGLRALTVDGAAFSWYGTRLLHSAKYFGELHSRIK</sequence>
<dbReference type="PANTHER" id="PTHR30535">
    <property type="entry name" value="VITAMIN B12-BINDING PROTEIN"/>
    <property type="match status" value="1"/>
</dbReference>
<dbReference type="PANTHER" id="PTHR30535:SF35">
    <property type="entry name" value="PERIPLASMIC BINDING PROTEIN"/>
    <property type="match status" value="1"/>
</dbReference>
<name>A0A6N6RIS4_9FLAO</name>
<dbReference type="InterPro" id="IPR050902">
    <property type="entry name" value="ABC_Transporter_SBP"/>
</dbReference>
<dbReference type="Pfam" id="PF01497">
    <property type="entry name" value="Peripla_BP_2"/>
    <property type="match status" value="1"/>
</dbReference>
<dbReference type="Gene3D" id="3.40.50.1980">
    <property type="entry name" value="Nitrogenase molybdenum iron protein domain"/>
    <property type="match status" value="2"/>
</dbReference>
<dbReference type="InterPro" id="IPR002491">
    <property type="entry name" value="ABC_transptr_periplasmic_BD"/>
</dbReference>
<proteinExistence type="predicted"/>
<accession>A0A6N6RIS4</accession>
<dbReference type="AlphaFoldDB" id="A0A6N6RIS4"/>
<dbReference type="NCBIfam" id="NF038402">
    <property type="entry name" value="TroA_like"/>
    <property type="match status" value="1"/>
</dbReference>
<dbReference type="InterPro" id="IPR054828">
    <property type="entry name" value="Vit_B12_bind_prot"/>
</dbReference>
<keyword evidence="1" id="KW-0732">Signal</keyword>
<dbReference type="SUPFAM" id="SSF53807">
    <property type="entry name" value="Helical backbone' metal receptor"/>
    <property type="match status" value="1"/>
</dbReference>
<gene>
    <name evidence="3" type="ORF">F8C67_00490</name>
</gene>
<dbReference type="Proteomes" id="UP000468650">
    <property type="component" value="Unassembled WGS sequence"/>
</dbReference>
<reference evidence="3 4" key="1">
    <citation type="submission" date="2019-09" db="EMBL/GenBank/DDBJ databases">
        <title>Genomes of family Cryomorphaceae.</title>
        <authorList>
            <person name="Bowman J.P."/>
        </authorList>
    </citation>
    <scope>NUCLEOTIDE SEQUENCE [LARGE SCALE GENOMIC DNA]</scope>
    <source>
        <strain evidence="3 4">LMG 25704</strain>
    </source>
</reference>
<dbReference type="RefSeq" id="WP_151665821.1">
    <property type="nucleotide sequence ID" value="NZ_WBVO01000001.1"/>
</dbReference>
<organism evidence="3 4">
    <name type="scientific">Phaeocystidibacter luteus</name>
    <dbReference type="NCBI Taxonomy" id="911197"/>
    <lineage>
        <taxon>Bacteria</taxon>
        <taxon>Pseudomonadati</taxon>
        <taxon>Bacteroidota</taxon>
        <taxon>Flavobacteriia</taxon>
        <taxon>Flavobacteriales</taxon>
        <taxon>Phaeocystidibacteraceae</taxon>
        <taxon>Phaeocystidibacter</taxon>
    </lineage>
</organism>
<evidence type="ECO:0000256" key="1">
    <source>
        <dbReference type="ARBA" id="ARBA00022729"/>
    </source>
</evidence>
<keyword evidence="4" id="KW-1185">Reference proteome</keyword>
<evidence type="ECO:0000313" key="3">
    <source>
        <dbReference type="EMBL" id="KAB2814240.1"/>
    </source>
</evidence>
<dbReference type="OrthoDB" id="9816357at2"/>
<feature type="domain" description="Fe/B12 periplasmic-binding" evidence="2">
    <location>
        <begin position="19"/>
        <end position="260"/>
    </location>
</feature>
<dbReference type="EMBL" id="WBVO01000001">
    <property type="protein sequence ID" value="KAB2814240.1"/>
    <property type="molecule type" value="Genomic_DNA"/>
</dbReference>
<evidence type="ECO:0000259" key="2">
    <source>
        <dbReference type="PROSITE" id="PS50983"/>
    </source>
</evidence>
<protein>
    <submittedName>
        <fullName evidence="3">ABC transporter substrate-binding protein</fullName>
    </submittedName>
</protein>
<dbReference type="PROSITE" id="PS50983">
    <property type="entry name" value="FE_B12_PBP"/>
    <property type="match status" value="1"/>
</dbReference>